<evidence type="ECO:0000256" key="6">
    <source>
        <dbReference type="SAM" id="MobiDB-lite"/>
    </source>
</evidence>
<evidence type="ECO:0000313" key="9">
    <source>
        <dbReference type="Proteomes" id="UP001331515"/>
    </source>
</evidence>
<feature type="compositionally biased region" description="Polar residues" evidence="6">
    <location>
        <begin position="191"/>
        <end position="209"/>
    </location>
</feature>
<proteinExistence type="predicted"/>
<dbReference type="GO" id="GO:0045666">
    <property type="term" value="P:positive regulation of neuron differentiation"/>
    <property type="evidence" value="ECO:0007669"/>
    <property type="project" value="InterPro"/>
</dbReference>
<feature type="region of interest" description="Disordered" evidence="6">
    <location>
        <begin position="66"/>
        <end position="118"/>
    </location>
</feature>
<accession>A0AAN8DXJ0</accession>
<protein>
    <recommendedName>
        <fullName evidence="7">BEN domain-containing protein</fullName>
    </recommendedName>
</protein>
<feature type="region of interest" description="Disordered" evidence="6">
    <location>
        <begin position="173"/>
        <end position="211"/>
    </location>
</feature>
<sequence>MYGLYEFTNDTIEVGRLNLIEGEYDPELDKEHLVWWPHNGKKTAWTAKVLSTGDDKGALLKMRNRLVEGKEPLEQSGPMGKGKRAKKRRPFLEEDDDVEQSEERPSKKSRPESSSSTDIIQKYKDLQKAQEVNTYSYQRTLEERVAALERENYSLRNALSIIEGLPRMISSMQQLTEQHSDRERKPEEEGTSTAHTSTAGPSLQSSTTHLPLEDGGISTDAVCLDIKQAIKDRCNKATAAKYTNDLMHGLYTTAFMAAHSVTGLGASSRGETRPSLPSAELTKIVCEVKSVFKEKTEAEIKGYIRQKLSNSAKILKRKTFKKINLFGHWSACLWFVEYDILFTSGKSKT</sequence>
<evidence type="ECO:0000313" key="8">
    <source>
        <dbReference type="EMBL" id="KAK5928488.1"/>
    </source>
</evidence>
<organism evidence="8 9">
    <name type="scientific">Champsocephalus gunnari</name>
    <name type="common">Mackerel icefish</name>
    <dbReference type="NCBI Taxonomy" id="52237"/>
    <lineage>
        <taxon>Eukaryota</taxon>
        <taxon>Metazoa</taxon>
        <taxon>Chordata</taxon>
        <taxon>Craniata</taxon>
        <taxon>Vertebrata</taxon>
        <taxon>Euteleostomi</taxon>
        <taxon>Actinopterygii</taxon>
        <taxon>Neopterygii</taxon>
        <taxon>Teleostei</taxon>
        <taxon>Neoteleostei</taxon>
        <taxon>Acanthomorphata</taxon>
        <taxon>Eupercaria</taxon>
        <taxon>Perciformes</taxon>
        <taxon>Notothenioidei</taxon>
        <taxon>Channichthyidae</taxon>
        <taxon>Champsocephalus</taxon>
    </lineage>
</organism>
<comment type="caution">
    <text evidence="8">The sequence shown here is derived from an EMBL/GenBank/DDBJ whole genome shotgun (WGS) entry which is preliminary data.</text>
</comment>
<evidence type="ECO:0000259" key="7">
    <source>
        <dbReference type="Pfam" id="PF10523"/>
    </source>
</evidence>
<dbReference type="InterPro" id="IPR037496">
    <property type="entry name" value="BEND6-like"/>
</dbReference>
<feature type="domain" description="BEN" evidence="7">
    <location>
        <begin position="241"/>
        <end position="307"/>
    </location>
</feature>
<dbReference type="InterPro" id="IPR018379">
    <property type="entry name" value="BEN_domain"/>
</dbReference>
<keyword evidence="4" id="KW-0804">Transcription</keyword>
<dbReference type="GO" id="GO:0003677">
    <property type="term" value="F:DNA binding"/>
    <property type="evidence" value="ECO:0007669"/>
    <property type="project" value="InterPro"/>
</dbReference>
<dbReference type="AlphaFoldDB" id="A0AAN8DXJ0"/>
<keyword evidence="3" id="KW-0805">Transcription regulation</keyword>
<feature type="compositionally biased region" description="Basic and acidic residues" evidence="6">
    <location>
        <begin position="101"/>
        <end position="111"/>
    </location>
</feature>
<comment type="subcellular location">
    <subcellularLocation>
        <location evidence="1">Nucleus</location>
    </subcellularLocation>
</comment>
<dbReference type="EMBL" id="JAURVH010001518">
    <property type="protein sequence ID" value="KAK5928488.1"/>
    <property type="molecule type" value="Genomic_DNA"/>
</dbReference>
<evidence type="ECO:0000256" key="1">
    <source>
        <dbReference type="ARBA" id="ARBA00004123"/>
    </source>
</evidence>
<evidence type="ECO:0000256" key="2">
    <source>
        <dbReference type="ARBA" id="ARBA00022491"/>
    </source>
</evidence>
<dbReference type="PANTHER" id="PTHR35346:SF1">
    <property type="entry name" value="BEN DOMAIN-CONTAINING PROTEIN 6"/>
    <property type="match status" value="1"/>
</dbReference>
<reference evidence="8 9" key="1">
    <citation type="journal article" date="2023" name="Mol. Biol. Evol.">
        <title>Genomics of Secondarily Temperate Adaptation in the Only Non-Antarctic Icefish.</title>
        <authorList>
            <person name="Rivera-Colon A.G."/>
            <person name="Rayamajhi N."/>
            <person name="Minhas B.F."/>
            <person name="Madrigal G."/>
            <person name="Bilyk K.T."/>
            <person name="Yoon V."/>
            <person name="Hune M."/>
            <person name="Gregory S."/>
            <person name="Cheng C.H.C."/>
            <person name="Catchen J.M."/>
        </authorList>
    </citation>
    <scope>NUCLEOTIDE SEQUENCE [LARGE SCALE GENOMIC DNA]</scope>
    <source>
        <tissue evidence="8">White muscle</tissue>
    </source>
</reference>
<keyword evidence="5" id="KW-0539">Nucleus</keyword>
<evidence type="ECO:0000256" key="5">
    <source>
        <dbReference type="ARBA" id="ARBA00023242"/>
    </source>
</evidence>
<dbReference type="GO" id="GO:0003714">
    <property type="term" value="F:transcription corepressor activity"/>
    <property type="evidence" value="ECO:0007669"/>
    <property type="project" value="InterPro"/>
</dbReference>
<keyword evidence="9" id="KW-1185">Reference proteome</keyword>
<dbReference type="GO" id="GO:0005634">
    <property type="term" value="C:nucleus"/>
    <property type="evidence" value="ECO:0007669"/>
    <property type="project" value="UniProtKB-SubCell"/>
</dbReference>
<dbReference type="GO" id="GO:0045746">
    <property type="term" value="P:negative regulation of Notch signaling pathway"/>
    <property type="evidence" value="ECO:0007669"/>
    <property type="project" value="InterPro"/>
</dbReference>
<dbReference type="PANTHER" id="PTHR35346">
    <property type="entry name" value="BEN DOMAIN-CONTAINING PROTEIN 6"/>
    <property type="match status" value="1"/>
</dbReference>
<dbReference type="Pfam" id="PF10523">
    <property type="entry name" value="BEN"/>
    <property type="match status" value="1"/>
</dbReference>
<evidence type="ECO:0000256" key="3">
    <source>
        <dbReference type="ARBA" id="ARBA00023015"/>
    </source>
</evidence>
<evidence type="ECO:0000256" key="4">
    <source>
        <dbReference type="ARBA" id="ARBA00023163"/>
    </source>
</evidence>
<keyword evidence="2" id="KW-0678">Repressor</keyword>
<dbReference type="Gene3D" id="1.10.10.2590">
    <property type="entry name" value="BEN domain"/>
    <property type="match status" value="1"/>
</dbReference>
<dbReference type="Proteomes" id="UP001331515">
    <property type="component" value="Unassembled WGS sequence"/>
</dbReference>
<feature type="compositionally biased region" description="Basic and acidic residues" evidence="6">
    <location>
        <begin position="178"/>
        <end position="188"/>
    </location>
</feature>
<name>A0AAN8DXJ0_CHAGU</name>
<gene>
    <name evidence="8" type="ORF">CgunFtcFv8_013546</name>
</gene>